<dbReference type="OrthoDB" id="147476at2157"/>
<dbReference type="EMBL" id="FR746099">
    <property type="protein sequence ID" value="CCC41095.1"/>
    <property type="molecule type" value="Genomic_DNA"/>
</dbReference>
<sequence length="108" mass="12655">MRILCDQVVEERYVSVLSNEAQHIVSRVRTELSPDADDNAIADYDTRNGWVVLTSDDDFFRDEINHGLLYYDQVRKPTPRELYEVINKIDRVYDDHAVILESIPGEWI</sequence>
<organism evidence="2 3">
    <name type="scientific">Haloquadratum walsbyi (strain DSM 16854 / JCM 12705 / C23)</name>
    <dbReference type="NCBI Taxonomy" id="768065"/>
    <lineage>
        <taxon>Archaea</taxon>
        <taxon>Methanobacteriati</taxon>
        <taxon>Methanobacteriota</taxon>
        <taxon>Stenosarchaea group</taxon>
        <taxon>Halobacteria</taxon>
        <taxon>Halobacteriales</taxon>
        <taxon>Haloferacaceae</taxon>
        <taxon>Haloquadratum</taxon>
    </lineage>
</organism>
<evidence type="ECO:0000259" key="1">
    <source>
        <dbReference type="Pfam" id="PF18480"/>
    </source>
</evidence>
<reference evidence="2 3" key="1">
    <citation type="journal article" date="2011" name="PLoS ONE">
        <title>Haloquadratum walsbyi: limited diversity in a global pond.</title>
        <authorList>
            <person name="Dyall-Smith M."/>
            <person name="Pfeiffer F."/>
            <person name="Klee K."/>
            <person name="Palm P."/>
            <person name="Gross K."/>
            <person name="Schuster S.C."/>
            <person name="Rampp M."/>
            <person name="Oesterhelt D."/>
        </authorList>
    </citation>
    <scope>NUCLEOTIDE SEQUENCE [LARGE SCALE GENOMIC DNA]</scope>
    <source>
        <strain evidence="3">DSM 16854 / JCM 12705 / C23</strain>
    </source>
</reference>
<dbReference type="RefSeq" id="WP_014556542.1">
    <property type="nucleotide sequence ID" value="NC_017459.1"/>
</dbReference>
<evidence type="ECO:0000313" key="2">
    <source>
        <dbReference type="EMBL" id="CCC41095.1"/>
    </source>
</evidence>
<name>G0LLX5_HALWC</name>
<dbReference type="KEGG" id="hwc:Hqrw_3319"/>
<dbReference type="Pfam" id="PF18480">
    <property type="entry name" value="DUF5615"/>
    <property type="match status" value="1"/>
</dbReference>
<dbReference type="HOGENOM" id="CLU_175249_0_0_2"/>
<dbReference type="Proteomes" id="UP000007954">
    <property type="component" value="Chromosome"/>
</dbReference>
<proteinExistence type="predicted"/>
<dbReference type="GeneID" id="12448131"/>
<accession>G0LLX5</accession>
<gene>
    <name evidence="2" type="ordered locus">Hqrw_3319</name>
</gene>
<dbReference type="InterPro" id="IPR041049">
    <property type="entry name" value="DUF5615"/>
</dbReference>
<feature type="domain" description="DUF5615" evidence="1">
    <location>
        <begin position="1"/>
        <end position="62"/>
    </location>
</feature>
<protein>
    <recommendedName>
        <fullName evidence="1">DUF5615 domain-containing protein</fullName>
    </recommendedName>
</protein>
<dbReference type="AlphaFoldDB" id="G0LLX5"/>
<evidence type="ECO:0000313" key="3">
    <source>
        <dbReference type="Proteomes" id="UP000007954"/>
    </source>
</evidence>